<evidence type="ECO:0000313" key="2">
    <source>
        <dbReference type="Proteomes" id="UP001153954"/>
    </source>
</evidence>
<reference evidence="1" key="1">
    <citation type="submission" date="2022-03" db="EMBL/GenBank/DDBJ databases">
        <authorList>
            <person name="Tunstrom K."/>
        </authorList>
    </citation>
    <scope>NUCLEOTIDE SEQUENCE</scope>
</reference>
<protein>
    <submittedName>
        <fullName evidence="1">Uncharacterized protein</fullName>
    </submittedName>
</protein>
<evidence type="ECO:0000313" key="1">
    <source>
        <dbReference type="EMBL" id="CAH2098340.1"/>
    </source>
</evidence>
<dbReference type="Proteomes" id="UP001153954">
    <property type="component" value="Unassembled WGS sequence"/>
</dbReference>
<proteinExistence type="predicted"/>
<name>A0AAU9UKX1_EUPED</name>
<accession>A0AAU9UKX1</accession>
<keyword evidence="2" id="KW-1185">Reference proteome</keyword>
<organism evidence="1 2">
    <name type="scientific">Euphydryas editha</name>
    <name type="common">Edith's checkerspot</name>
    <dbReference type="NCBI Taxonomy" id="104508"/>
    <lineage>
        <taxon>Eukaryota</taxon>
        <taxon>Metazoa</taxon>
        <taxon>Ecdysozoa</taxon>
        <taxon>Arthropoda</taxon>
        <taxon>Hexapoda</taxon>
        <taxon>Insecta</taxon>
        <taxon>Pterygota</taxon>
        <taxon>Neoptera</taxon>
        <taxon>Endopterygota</taxon>
        <taxon>Lepidoptera</taxon>
        <taxon>Glossata</taxon>
        <taxon>Ditrysia</taxon>
        <taxon>Papilionoidea</taxon>
        <taxon>Nymphalidae</taxon>
        <taxon>Nymphalinae</taxon>
        <taxon>Euphydryas</taxon>
    </lineage>
</organism>
<dbReference type="PANTHER" id="PTHR46704:SF9">
    <property type="entry name" value="BHLH DOMAIN-CONTAINING PROTEIN"/>
    <property type="match status" value="1"/>
</dbReference>
<sequence>MSDCFICKKPLGKNETRTVKAKGVKTLLDRAVAKNDEVNEQFLRTVSEVTVHNKCYCYYVENRTDNVVRRRGSSSSNLSSVSEAPEPDFDFVNNCFICAKAVQDSSNSRTSRQPRVCIVRNESTKKSNMDVINRRSDEVAMEIANRIANIPSLVEIGAKYHNNCSKQLYSKKWSITNKKDERKNNIDAAMADVFSYLHENSEECQFFMTDLMKSITGEYIPQKRTIIERLKAKYKDEIVFFNESGHDCIVCFKGFIYKIISNKPPSHKKNDVREERLQLVRDAAAIILEDIRSQYYETKEYPPSDSFLKDVNTLIPETLSVLLKGIICQSKRKSLNAAERKYASITHSIIAATRPASFISPLLLGVGSFLYKKYGSSNLIDVLSSLGFSASYNAISLFEDSCAFRPALIEKATQSTKQIVPTPSDFMWLYGKWSCTENISGWNGFMIEATAEKPFQRSRIICLPFINAPPTDYDTILTSLLFSIEKCKASNQNTCIVTFDQLLCWKARDITAAADPNTDLSKVVVRLGGFHLFMSFIGAIGYIMSGSGLEDIFKLIYAENCVQHIMSGHAYGRAVRAHLLVHLSITKIVMDSIEFTEEERDFLDDNSTDINRTIK</sequence>
<dbReference type="AlphaFoldDB" id="A0AAU9UKX1"/>
<dbReference type="EMBL" id="CAKOGL010000019">
    <property type="protein sequence ID" value="CAH2098340.1"/>
    <property type="molecule type" value="Genomic_DNA"/>
</dbReference>
<gene>
    <name evidence="1" type="ORF">EEDITHA_LOCUS13463</name>
</gene>
<comment type="caution">
    <text evidence="1">The sequence shown here is derived from an EMBL/GenBank/DDBJ whole genome shotgun (WGS) entry which is preliminary data.</text>
</comment>
<dbReference type="PANTHER" id="PTHR46704">
    <property type="entry name" value="CXC DOMAIN-CONTAINING PROTEIN-RELATED"/>
    <property type="match status" value="1"/>
</dbReference>